<keyword evidence="10" id="KW-1185">Reference proteome</keyword>
<keyword evidence="5 7" id="KW-1133">Transmembrane helix</keyword>
<dbReference type="OrthoDB" id="9774308at2"/>
<feature type="transmembrane region" description="Helical" evidence="7">
    <location>
        <begin position="26"/>
        <end position="46"/>
    </location>
</feature>
<dbReference type="Gene3D" id="1.10.3720.10">
    <property type="entry name" value="MetI-like"/>
    <property type="match status" value="1"/>
</dbReference>
<feature type="domain" description="ABC transmembrane type-1" evidence="8">
    <location>
        <begin position="84"/>
        <end position="296"/>
    </location>
</feature>
<reference evidence="9 10" key="2">
    <citation type="journal article" date="2011" name="Stand. Genomic Sci.">
        <title>Complete genome sequence of Mahella australiensis type strain (50-1 BON).</title>
        <authorList>
            <person name="Sikorski J."/>
            <person name="Teshima H."/>
            <person name="Nolan M."/>
            <person name="Lucas S."/>
            <person name="Hammon N."/>
            <person name="Deshpande S."/>
            <person name="Cheng J.F."/>
            <person name="Pitluck S."/>
            <person name="Liolios K."/>
            <person name="Pagani I."/>
            <person name="Ivanova N."/>
            <person name="Huntemann M."/>
            <person name="Mavromatis K."/>
            <person name="Ovchinikova G."/>
            <person name="Pati A."/>
            <person name="Tapia R."/>
            <person name="Han C."/>
            <person name="Goodwin L."/>
            <person name="Chen A."/>
            <person name="Palaniappan K."/>
            <person name="Land M."/>
            <person name="Hauser L."/>
            <person name="Ngatchou-Djao O.D."/>
            <person name="Rohde M."/>
            <person name="Pukall R."/>
            <person name="Spring S."/>
            <person name="Abt B."/>
            <person name="Goker M."/>
            <person name="Detter J.C."/>
            <person name="Woyke T."/>
            <person name="Bristow J."/>
            <person name="Markowitz V."/>
            <person name="Hugenholtz P."/>
            <person name="Eisen J.A."/>
            <person name="Kyrpides N.C."/>
            <person name="Klenk H.P."/>
            <person name="Lapidus A."/>
        </authorList>
    </citation>
    <scope>NUCLEOTIDE SEQUENCE [LARGE SCALE GENOMIC DNA]</scope>
    <source>
        <strain evidence="10">DSM 15567 / CIP 107919 / 50-1 BON</strain>
    </source>
</reference>
<evidence type="ECO:0000256" key="2">
    <source>
        <dbReference type="ARBA" id="ARBA00022448"/>
    </source>
</evidence>
<dbReference type="Pfam" id="PF00528">
    <property type="entry name" value="BPD_transp_1"/>
    <property type="match status" value="1"/>
</dbReference>
<feature type="transmembrane region" description="Helical" evidence="7">
    <location>
        <begin position="172"/>
        <end position="193"/>
    </location>
</feature>
<dbReference type="AlphaFoldDB" id="F4A2J2"/>
<dbReference type="Proteomes" id="UP000008457">
    <property type="component" value="Chromosome"/>
</dbReference>
<comment type="similarity">
    <text evidence="7">Belongs to the binding-protein-dependent transport system permease family.</text>
</comment>
<dbReference type="SUPFAM" id="SSF161098">
    <property type="entry name" value="MetI-like"/>
    <property type="match status" value="1"/>
</dbReference>
<dbReference type="InterPro" id="IPR051393">
    <property type="entry name" value="ABC_transporter_permease"/>
</dbReference>
<dbReference type="RefSeq" id="WP_013781686.1">
    <property type="nucleotide sequence ID" value="NC_015520.1"/>
</dbReference>
<dbReference type="EMBL" id="CP002360">
    <property type="protein sequence ID" value="AEE97258.1"/>
    <property type="molecule type" value="Genomic_DNA"/>
</dbReference>
<dbReference type="GO" id="GO:0005886">
    <property type="term" value="C:plasma membrane"/>
    <property type="evidence" value="ECO:0007669"/>
    <property type="project" value="UniProtKB-SubCell"/>
</dbReference>
<evidence type="ECO:0000313" key="10">
    <source>
        <dbReference type="Proteomes" id="UP000008457"/>
    </source>
</evidence>
<evidence type="ECO:0000256" key="7">
    <source>
        <dbReference type="RuleBase" id="RU363032"/>
    </source>
</evidence>
<dbReference type="KEGG" id="mas:Mahau_2086"/>
<keyword evidence="4 7" id="KW-0812">Transmembrane</keyword>
<dbReference type="PANTHER" id="PTHR30193:SF37">
    <property type="entry name" value="INNER MEMBRANE ABC TRANSPORTER PERMEASE PROTEIN YCJO"/>
    <property type="match status" value="1"/>
</dbReference>
<evidence type="ECO:0000256" key="6">
    <source>
        <dbReference type="ARBA" id="ARBA00023136"/>
    </source>
</evidence>
<proteinExistence type="inferred from homology"/>
<protein>
    <submittedName>
        <fullName evidence="9">Binding-protein-dependent transport systems inner membrane component</fullName>
    </submittedName>
</protein>
<evidence type="ECO:0000256" key="4">
    <source>
        <dbReference type="ARBA" id="ARBA00022692"/>
    </source>
</evidence>
<evidence type="ECO:0000256" key="5">
    <source>
        <dbReference type="ARBA" id="ARBA00022989"/>
    </source>
</evidence>
<evidence type="ECO:0000256" key="1">
    <source>
        <dbReference type="ARBA" id="ARBA00004651"/>
    </source>
</evidence>
<keyword evidence="6 7" id="KW-0472">Membrane</keyword>
<dbReference type="HOGENOM" id="CLU_016047_0_2_9"/>
<dbReference type="STRING" id="697281.Mahau_2086"/>
<sequence length="304" mass="34205">MAKVNITPAHAKHQTRSLEQHNNIQGWLFLLPAIIAFGLFKYYPIIEGIFVSFFRFNIANPPGEFVGLQNYIRMFSDADLKTAALNTIEFTGISFLFGFWGPIVLAILMNEVRRFNAFFRTMYYIPAIAPGIAMLVLWKYIWNPDYGLANYLISLVGLPPQLWLNDPAQVKWVMFFPGLIIVGGTNYLIYLAAVQDTPIELFEAASIDGAGFFQKLWHILLPSIMPVVQIMALLQVIGAMQIFDQPMIMTGGGPAGASETISLYAFKTAYTGNDYGYAMAILVGLFIVLIILSYIQIRMQREED</sequence>
<evidence type="ECO:0000256" key="3">
    <source>
        <dbReference type="ARBA" id="ARBA00022475"/>
    </source>
</evidence>
<feature type="transmembrane region" description="Helical" evidence="7">
    <location>
        <begin position="90"/>
        <end position="109"/>
    </location>
</feature>
<organism evidence="9 10">
    <name type="scientific">Mahella australiensis (strain DSM 15567 / CIP 107919 / 50-1 BON)</name>
    <dbReference type="NCBI Taxonomy" id="697281"/>
    <lineage>
        <taxon>Bacteria</taxon>
        <taxon>Bacillati</taxon>
        <taxon>Bacillota</taxon>
        <taxon>Clostridia</taxon>
        <taxon>Thermoanaerobacterales</taxon>
        <taxon>Thermoanaerobacterales Family IV. Incertae Sedis</taxon>
        <taxon>Mahella</taxon>
    </lineage>
</organism>
<feature type="transmembrane region" description="Helical" evidence="7">
    <location>
        <begin position="121"/>
        <end position="141"/>
    </location>
</feature>
<dbReference type="PROSITE" id="PS50928">
    <property type="entry name" value="ABC_TM1"/>
    <property type="match status" value="1"/>
</dbReference>
<keyword evidence="2 7" id="KW-0813">Transport</keyword>
<keyword evidence="3" id="KW-1003">Cell membrane</keyword>
<evidence type="ECO:0000259" key="8">
    <source>
        <dbReference type="PROSITE" id="PS50928"/>
    </source>
</evidence>
<reference evidence="10" key="1">
    <citation type="submission" date="2010-11" db="EMBL/GenBank/DDBJ databases">
        <title>The complete genome of Mahella australiensis DSM 15567.</title>
        <authorList>
            <consortium name="US DOE Joint Genome Institute (JGI-PGF)"/>
            <person name="Lucas S."/>
            <person name="Copeland A."/>
            <person name="Lapidus A."/>
            <person name="Bruce D."/>
            <person name="Goodwin L."/>
            <person name="Pitluck S."/>
            <person name="Kyrpides N."/>
            <person name="Mavromatis K."/>
            <person name="Pagani I."/>
            <person name="Ivanova N."/>
            <person name="Teshima H."/>
            <person name="Brettin T."/>
            <person name="Detter J.C."/>
            <person name="Han C."/>
            <person name="Tapia R."/>
            <person name="Land M."/>
            <person name="Hauser L."/>
            <person name="Markowitz V."/>
            <person name="Cheng J.-F."/>
            <person name="Hugenholtz P."/>
            <person name="Woyke T."/>
            <person name="Wu D."/>
            <person name="Spring S."/>
            <person name="Pukall R."/>
            <person name="Steenblock K."/>
            <person name="Schneider S."/>
            <person name="Klenk H.-P."/>
            <person name="Eisen J.A."/>
        </authorList>
    </citation>
    <scope>NUCLEOTIDE SEQUENCE [LARGE SCALE GENOMIC DNA]</scope>
    <source>
        <strain evidence="10">DSM 15567 / CIP 107919 / 50-1 BON</strain>
    </source>
</reference>
<dbReference type="GO" id="GO:0055085">
    <property type="term" value="P:transmembrane transport"/>
    <property type="evidence" value="ECO:0007669"/>
    <property type="project" value="InterPro"/>
</dbReference>
<comment type="subcellular location">
    <subcellularLocation>
        <location evidence="1 7">Cell membrane</location>
        <topology evidence="1 7">Multi-pass membrane protein</topology>
    </subcellularLocation>
</comment>
<dbReference type="PANTHER" id="PTHR30193">
    <property type="entry name" value="ABC TRANSPORTER PERMEASE PROTEIN"/>
    <property type="match status" value="1"/>
</dbReference>
<feature type="transmembrane region" description="Helical" evidence="7">
    <location>
        <begin position="275"/>
        <end position="295"/>
    </location>
</feature>
<name>F4A2J2_MAHA5</name>
<dbReference type="CDD" id="cd06261">
    <property type="entry name" value="TM_PBP2"/>
    <property type="match status" value="1"/>
</dbReference>
<accession>F4A2J2</accession>
<feature type="transmembrane region" description="Helical" evidence="7">
    <location>
        <begin position="219"/>
        <end position="243"/>
    </location>
</feature>
<dbReference type="InterPro" id="IPR035906">
    <property type="entry name" value="MetI-like_sf"/>
</dbReference>
<dbReference type="InterPro" id="IPR000515">
    <property type="entry name" value="MetI-like"/>
</dbReference>
<gene>
    <name evidence="9" type="ordered locus">Mahau_2086</name>
</gene>
<evidence type="ECO:0000313" key="9">
    <source>
        <dbReference type="EMBL" id="AEE97258.1"/>
    </source>
</evidence>
<dbReference type="eggNOG" id="COG1175">
    <property type="taxonomic scope" value="Bacteria"/>
</dbReference>